<dbReference type="GO" id="GO:0005524">
    <property type="term" value="F:ATP binding"/>
    <property type="evidence" value="ECO:0007669"/>
    <property type="project" value="UniProtKB-KW"/>
</dbReference>
<evidence type="ECO:0000256" key="3">
    <source>
        <dbReference type="ARBA" id="ARBA00022448"/>
    </source>
</evidence>
<gene>
    <name evidence="12" type="ORF">BACERE00185_04257</name>
</gene>
<dbReference type="SUPFAM" id="SSF52540">
    <property type="entry name" value="P-loop containing nucleoside triphosphate hydrolases"/>
    <property type="match status" value="1"/>
</dbReference>
<dbReference type="PROSITE" id="PS50893">
    <property type="entry name" value="ABC_TRANSPORTER_2"/>
    <property type="match status" value="1"/>
</dbReference>
<evidence type="ECO:0000313" key="13">
    <source>
        <dbReference type="Proteomes" id="UP000194439"/>
    </source>
</evidence>
<feature type="domain" description="ABC transporter" evidence="10">
    <location>
        <begin position="327"/>
        <end position="551"/>
    </location>
</feature>
<evidence type="ECO:0000256" key="1">
    <source>
        <dbReference type="ARBA" id="ARBA00004202"/>
    </source>
</evidence>
<dbReference type="InterPro" id="IPR015856">
    <property type="entry name" value="ABC_transpr_CbiO/EcfA_su"/>
</dbReference>
<dbReference type="PANTHER" id="PTHR43394">
    <property type="entry name" value="ATP-DEPENDENT PERMEASE MDL1, MITOCHONDRIAL"/>
    <property type="match status" value="1"/>
</dbReference>
<keyword evidence="5" id="KW-0547">Nucleotide-binding</keyword>
<dbReference type="GO" id="GO:0015421">
    <property type="term" value="F:ABC-type oligopeptide transporter activity"/>
    <property type="evidence" value="ECO:0007669"/>
    <property type="project" value="TreeGrafter"/>
</dbReference>
<dbReference type="InterPro" id="IPR027417">
    <property type="entry name" value="P-loop_NTPase"/>
</dbReference>
<evidence type="ECO:0000259" key="11">
    <source>
        <dbReference type="PROSITE" id="PS50929"/>
    </source>
</evidence>
<dbReference type="GO" id="GO:0016887">
    <property type="term" value="F:ATP hydrolysis activity"/>
    <property type="evidence" value="ECO:0007669"/>
    <property type="project" value="InterPro"/>
</dbReference>
<protein>
    <submittedName>
        <fullName evidence="12">Putative ABC transporter ATP-binding protein</fullName>
    </submittedName>
</protein>
<organism evidence="12 13">
    <name type="scientific">Bacillus mobilis</name>
    <dbReference type="NCBI Taxonomy" id="2026190"/>
    <lineage>
        <taxon>Bacteria</taxon>
        <taxon>Bacillati</taxon>
        <taxon>Bacillota</taxon>
        <taxon>Bacilli</taxon>
        <taxon>Bacillales</taxon>
        <taxon>Bacillaceae</taxon>
        <taxon>Bacillus</taxon>
        <taxon>Bacillus cereus group</taxon>
    </lineage>
</organism>
<feature type="transmembrane region" description="Helical" evidence="9">
    <location>
        <begin position="271"/>
        <end position="288"/>
    </location>
</feature>
<keyword evidence="8 9" id="KW-0472">Membrane</keyword>
<dbReference type="InterPro" id="IPR025662">
    <property type="entry name" value="Sigma_54_int_dom_ATP-bd_1"/>
</dbReference>
<dbReference type="InterPro" id="IPR003593">
    <property type="entry name" value="AAA+_ATPase"/>
</dbReference>
<proteinExistence type="predicted"/>
<dbReference type="InterPro" id="IPR003439">
    <property type="entry name" value="ABC_transporter-like_ATP-bd"/>
</dbReference>
<dbReference type="CDD" id="cd07346">
    <property type="entry name" value="ABC_6TM_exporters"/>
    <property type="match status" value="1"/>
</dbReference>
<evidence type="ECO:0000313" key="12">
    <source>
        <dbReference type="EMBL" id="SME33774.1"/>
    </source>
</evidence>
<feature type="transmembrane region" description="Helical" evidence="9">
    <location>
        <begin position="157"/>
        <end position="175"/>
    </location>
</feature>
<evidence type="ECO:0000256" key="8">
    <source>
        <dbReference type="ARBA" id="ARBA00023136"/>
    </source>
</evidence>
<evidence type="ECO:0000259" key="10">
    <source>
        <dbReference type="PROSITE" id="PS50893"/>
    </source>
</evidence>
<comment type="subcellular location">
    <subcellularLocation>
        <location evidence="2">Cell membrane</location>
        <topology evidence="2">Multi-pass membrane protein</topology>
    </subcellularLocation>
    <subcellularLocation>
        <location evidence="1">Cell membrane</location>
        <topology evidence="1">Peripheral membrane protein</topology>
    </subcellularLocation>
</comment>
<dbReference type="Pfam" id="PF00005">
    <property type="entry name" value="ABC_tran"/>
    <property type="match status" value="1"/>
</dbReference>
<feature type="transmembrane region" description="Helical" evidence="9">
    <location>
        <begin position="236"/>
        <end position="259"/>
    </location>
</feature>
<evidence type="ECO:0000256" key="7">
    <source>
        <dbReference type="ARBA" id="ARBA00022989"/>
    </source>
</evidence>
<dbReference type="SUPFAM" id="SSF90123">
    <property type="entry name" value="ABC transporter transmembrane region"/>
    <property type="match status" value="1"/>
</dbReference>
<dbReference type="RefSeq" id="WP_088029305.1">
    <property type="nucleotide sequence ID" value="NZ_FWZD01000068.1"/>
</dbReference>
<dbReference type="GO" id="GO:0005886">
    <property type="term" value="C:plasma membrane"/>
    <property type="evidence" value="ECO:0007669"/>
    <property type="project" value="UniProtKB-SubCell"/>
</dbReference>
<evidence type="ECO:0000256" key="9">
    <source>
        <dbReference type="SAM" id="Phobius"/>
    </source>
</evidence>
<accession>A0A1Y6ACM5</accession>
<dbReference type="InterPro" id="IPR017871">
    <property type="entry name" value="ABC_transporter-like_CS"/>
</dbReference>
<dbReference type="Pfam" id="PF00664">
    <property type="entry name" value="ABC_membrane"/>
    <property type="match status" value="1"/>
</dbReference>
<keyword evidence="7 9" id="KW-1133">Transmembrane helix</keyword>
<dbReference type="PROSITE" id="PS00211">
    <property type="entry name" value="ABC_TRANSPORTER_1"/>
    <property type="match status" value="1"/>
</dbReference>
<dbReference type="AlphaFoldDB" id="A0A1Y6ACM5"/>
<evidence type="ECO:0000256" key="6">
    <source>
        <dbReference type="ARBA" id="ARBA00022840"/>
    </source>
</evidence>
<dbReference type="PROSITE" id="PS50929">
    <property type="entry name" value="ABC_TM1F"/>
    <property type="match status" value="1"/>
</dbReference>
<dbReference type="SMART" id="SM00382">
    <property type="entry name" value="AAA"/>
    <property type="match status" value="1"/>
</dbReference>
<keyword evidence="6 12" id="KW-0067">ATP-binding</keyword>
<feature type="transmembrane region" description="Helical" evidence="9">
    <location>
        <begin position="16"/>
        <end position="33"/>
    </location>
</feature>
<feature type="domain" description="ABC transmembrane type-1" evidence="11">
    <location>
        <begin position="19"/>
        <end position="299"/>
    </location>
</feature>
<evidence type="ECO:0000256" key="2">
    <source>
        <dbReference type="ARBA" id="ARBA00004651"/>
    </source>
</evidence>
<dbReference type="PANTHER" id="PTHR43394:SF1">
    <property type="entry name" value="ATP-BINDING CASSETTE SUB-FAMILY B MEMBER 10, MITOCHONDRIAL"/>
    <property type="match status" value="1"/>
</dbReference>
<sequence length="552" mass="62113">MKKYKRILLPLQKEKMLVIAAVCSGSFAAILNLSRPILMGLIVDNLIQRELKEAYLYIILFAASRLLMWINNLSFDYVSSKASQRILRKKRIDVLRHFFSLPFEESEKIKQGELETLVVSDIPNWVRLYGSILIEYIHAVAQFIGAFIALQHIDMKFILWVTPFLFLSATVPVVMGKRVRNIASVAQNNQSSVVEMVAQFVKGAQDLRSLQKEKWAISLFKGVTAQSYKTEVKKTMMQHCIGVVGTMIETGAYIVVLIIGAQKIMKGEMEVGSLVAVLATIEMLFFPVRYVGDLLMMTQVAVASANRVFSFLNKRGADSSRERAMGMTVTNVSFQESDGEKCRIKNIDLQIHPGELVIIVGESGAGKTTLLKLMTGLYKPSSGSIVYYGNEARMTTVWQEPRFFRTTVKENMYFGEEYLEDQLEKNIELVNVKPIIRDLSGGIETVLHKSGEEFSGGERKRLALLRAMGSNPNLIILDEPTAGLDPDNQEVVWNMLKGLGRNVPRVVTTHDVERAMIADRVVVMNNGSVVECGDPKELLTYKSFFKKMLIKR</sequence>
<dbReference type="InterPro" id="IPR039421">
    <property type="entry name" value="Type_1_exporter"/>
</dbReference>
<evidence type="ECO:0000256" key="5">
    <source>
        <dbReference type="ARBA" id="ARBA00022741"/>
    </source>
</evidence>
<feature type="transmembrane region" description="Helical" evidence="9">
    <location>
        <begin position="128"/>
        <end position="150"/>
    </location>
</feature>
<dbReference type="Gene3D" id="1.20.1560.10">
    <property type="entry name" value="ABC transporter type 1, transmembrane domain"/>
    <property type="match status" value="1"/>
</dbReference>
<evidence type="ECO:0000256" key="4">
    <source>
        <dbReference type="ARBA" id="ARBA00022692"/>
    </source>
</evidence>
<keyword evidence="4 9" id="KW-0812">Transmembrane</keyword>
<dbReference type="InterPro" id="IPR036640">
    <property type="entry name" value="ABC1_TM_sf"/>
</dbReference>
<keyword evidence="3" id="KW-0813">Transport</keyword>
<dbReference type="CDD" id="cd03225">
    <property type="entry name" value="ABC_cobalt_CbiO_domain1"/>
    <property type="match status" value="1"/>
</dbReference>
<dbReference type="PROSITE" id="PS00675">
    <property type="entry name" value="SIGMA54_INTERACT_1"/>
    <property type="match status" value="1"/>
</dbReference>
<name>A0A1Y6ACM5_9BACI</name>
<feature type="transmembrane region" description="Helical" evidence="9">
    <location>
        <begin position="54"/>
        <end position="71"/>
    </location>
</feature>
<dbReference type="InterPro" id="IPR011527">
    <property type="entry name" value="ABC1_TM_dom"/>
</dbReference>
<dbReference type="Gene3D" id="3.40.50.300">
    <property type="entry name" value="P-loop containing nucleotide triphosphate hydrolases"/>
    <property type="match status" value="1"/>
</dbReference>
<reference evidence="13" key="1">
    <citation type="submission" date="2017-04" db="EMBL/GenBank/DDBJ databases">
        <authorList>
            <person name="Criscuolo A."/>
        </authorList>
    </citation>
    <scope>NUCLEOTIDE SEQUENCE [LARGE SCALE GENOMIC DNA]</scope>
</reference>
<dbReference type="Proteomes" id="UP000194439">
    <property type="component" value="Unassembled WGS sequence"/>
</dbReference>
<dbReference type="EMBL" id="FWZD01000068">
    <property type="protein sequence ID" value="SME33774.1"/>
    <property type="molecule type" value="Genomic_DNA"/>
</dbReference>